<feature type="region of interest" description="Disordered" evidence="1">
    <location>
        <begin position="1"/>
        <end position="47"/>
    </location>
</feature>
<feature type="compositionally biased region" description="Basic and acidic residues" evidence="1">
    <location>
        <begin position="19"/>
        <end position="34"/>
    </location>
</feature>
<feature type="compositionally biased region" description="Basic residues" evidence="1">
    <location>
        <begin position="1"/>
        <end position="11"/>
    </location>
</feature>
<evidence type="ECO:0000256" key="1">
    <source>
        <dbReference type="SAM" id="MobiDB-lite"/>
    </source>
</evidence>
<dbReference type="RefSeq" id="WP_183815858.1">
    <property type="nucleotide sequence ID" value="NZ_JACHOB010000001.1"/>
</dbReference>
<dbReference type="Proteomes" id="UP000563524">
    <property type="component" value="Unassembled WGS sequence"/>
</dbReference>
<keyword evidence="3" id="KW-1185">Reference proteome</keyword>
<dbReference type="EMBL" id="JACHOB010000001">
    <property type="protein sequence ID" value="MBB4658207.1"/>
    <property type="molecule type" value="Genomic_DNA"/>
</dbReference>
<evidence type="ECO:0000313" key="2">
    <source>
        <dbReference type="EMBL" id="MBB4658207.1"/>
    </source>
</evidence>
<protein>
    <submittedName>
        <fullName evidence="2">Uncharacterized protein</fullName>
    </submittedName>
</protein>
<organism evidence="2 3">
    <name type="scientific">Parvularcula dongshanensis</name>
    <dbReference type="NCBI Taxonomy" id="1173995"/>
    <lineage>
        <taxon>Bacteria</taxon>
        <taxon>Pseudomonadati</taxon>
        <taxon>Pseudomonadota</taxon>
        <taxon>Alphaproteobacteria</taxon>
        <taxon>Parvularculales</taxon>
        <taxon>Parvularculaceae</taxon>
        <taxon>Parvularcula</taxon>
    </lineage>
</organism>
<sequence length="47" mass="4647">MSHPKKPHSRPKTVAPSADSKDGQSAKAANDAKKGGGKSGGGSSSKK</sequence>
<comment type="caution">
    <text evidence="2">The sequence shown here is derived from an EMBL/GenBank/DDBJ whole genome shotgun (WGS) entry which is preliminary data.</text>
</comment>
<accession>A0A840I0H0</accession>
<name>A0A840I0H0_9PROT</name>
<dbReference type="AlphaFoldDB" id="A0A840I0H0"/>
<evidence type="ECO:0000313" key="3">
    <source>
        <dbReference type="Proteomes" id="UP000563524"/>
    </source>
</evidence>
<proteinExistence type="predicted"/>
<feature type="compositionally biased region" description="Gly residues" evidence="1">
    <location>
        <begin position="37"/>
        <end position="47"/>
    </location>
</feature>
<gene>
    <name evidence="2" type="ORF">GGQ59_000707</name>
</gene>
<reference evidence="2 3" key="1">
    <citation type="submission" date="2020-08" db="EMBL/GenBank/DDBJ databases">
        <title>Genomic Encyclopedia of Type Strains, Phase IV (KMG-IV): sequencing the most valuable type-strain genomes for metagenomic binning, comparative biology and taxonomic classification.</title>
        <authorList>
            <person name="Goeker M."/>
        </authorList>
    </citation>
    <scope>NUCLEOTIDE SEQUENCE [LARGE SCALE GENOMIC DNA]</scope>
    <source>
        <strain evidence="2 3">DSM 102850</strain>
    </source>
</reference>